<gene>
    <name evidence="10" type="ORF">CAC42_8047</name>
</gene>
<dbReference type="GO" id="GO:0006270">
    <property type="term" value="P:DNA replication initiation"/>
    <property type="evidence" value="ECO:0007669"/>
    <property type="project" value="UniProtKB-UniRule"/>
</dbReference>
<dbReference type="Gene3D" id="1.10.10.1460">
    <property type="match status" value="1"/>
</dbReference>
<dbReference type="PANTHER" id="PTHR28124">
    <property type="entry name" value="DNA REPLICATION REGULATOR SLD2"/>
    <property type="match status" value="1"/>
</dbReference>
<organism evidence="10 11">
    <name type="scientific">Sphaceloma murrayae</name>
    <dbReference type="NCBI Taxonomy" id="2082308"/>
    <lineage>
        <taxon>Eukaryota</taxon>
        <taxon>Fungi</taxon>
        <taxon>Dikarya</taxon>
        <taxon>Ascomycota</taxon>
        <taxon>Pezizomycotina</taxon>
        <taxon>Dothideomycetes</taxon>
        <taxon>Dothideomycetidae</taxon>
        <taxon>Myriangiales</taxon>
        <taxon>Elsinoaceae</taxon>
        <taxon>Sphaceloma</taxon>
    </lineage>
</organism>
<comment type="similarity">
    <text evidence="2 8">Belongs to the SLD2 family.</text>
</comment>
<dbReference type="AlphaFoldDB" id="A0A2K1QQZ8"/>
<evidence type="ECO:0000256" key="4">
    <source>
        <dbReference type="ARBA" id="ARBA00022705"/>
    </source>
</evidence>
<dbReference type="GO" id="GO:0031261">
    <property type="term" value="C:DNA replication preinitiation complex"/>
    <property type="evidence" value="ECO:0007669"/>
    <property type="project" value="TreeGrafter"/>
</dbReference>
<dbReference type="EMBL" id="NKHZ01000050">
    <property type="protein sequence ID" value="PNS17504.1"/>
    <property type="molecule type" value="Genomic_DNA"/>
</dbReference>
<dbReference type="GO" id="GO:1902977">
    <property type="term" value="P:mitotic DNA replication preinitiation complex assembly"/>
    <property type="evidence" value="ECO:0007669"/>
    <property type="project" value="TreeGrafter"/>
</dbReference>
<keyword evidence="4 8" id="KW-0235">DNA replication</keyword>
<evidence type="ECO:0000256" key="3">
    <source>
        <dbReference type="ARBA" id="ARBA00018363"/>
    </source>
</evidence>
<evidence type="ECO:0000256" key="2">
    <source>
        <dbReference type="ARBA" id="ARBA00007276"/>
    </source>
</evidence>
<feature type="compositionally biased region" description="Basic and acidic residues" evidence="9">
    <location>
        <begin position="389"/>
        <end position="404"/>
    </location>
</feature>
<dbReference type="GO" id="GO:0000727">
    <property type="term" value="P:double-strand break repair via break-induced replication"/>
    <property type="evidence" value="ECO:0007669"/>
    <property type="project" value="TreeGrafter"/>
</dbReference>
<evidence type="ECO:0000313" key="10">
    <source>
        <dbReference type="EMBL" id="PNS17504.1"/>
    </source>
</evidence>
<reference evidence="10 11" key="1">
    <citation type="submission" date="2017-06" db="EMBL/GenBank/DDBJ databases">
        <title>Draft genome sequence of a variant of Elsinoe murrayae.</title>
        <authorList>
            <person name="Cheng Q."/>
        </authorList>
    </citation>
    <scope>NUCLEOTIDE SEQUENCE [LARGE SCALE GENOMIC DNA]</scope>
    <source>
        <strain evidence="10 11">CQ-2017a</strain>
    </source>
</reference>
<comment type="function">
    <text evidence="7 8">Has a role in the initiation of DNA replication. Required at S-phase checkpoint.</text>
</comment>
<feature type="compositionally biased region" description="Low complexity" evidence="9">
    <location>
        <begin position="69"/>
        <end position="87"/>
    </location>
</feature>
<evidence type="ECO:0000256" key="6">
    <source>
        <dbReference type="ARBA" id="ARBA00023306"/>
    </source>
</evidence>
<comment type="subcellular location">
    <subcellularLocation>
        <location evidence="1 8">Nucleus</location>
    </subcellularLocation>
</comment>
<dbReference type="GO" id="GO:0003688">
    <property type="term" value="F:DNA replication origin binding"/>
    <property type="evidence" value="ECO:0007669"/>
    <property type="project" value="TreeGrafter"/>
</dbReference>
<keyword evidence="11" id="KW-1185">Reference proteome</keyword>
<feature type="region of interest" description="Disordered" evidence="9">
    <location>
        <begin position="322"/>
        <end position="359"/>
    </location>
</feature>
<protein>
    <recommendedName>
        <fullName evidence="3 8">DNA replication regulator SLD2</fullName>
    </recommendedName>
</protein>
<proteinExistence type="inferred from homology"/>
<evidence type="ECO:0000256" key="8">
    <source>
        <dbReference type="RuleBase" id="RU367067"/>
    </source>
</evidence>
<dbReference type="InterPro" id="IPR040203">
    <property type="entry name" value="Sld2"/>
</dbReference>
<keyword evidence="5 8" id="KW-0539">Nucleus</keyword>
<sequence>MADDAAIRLRQLKAELKIWEKSFAAANDGRKPTKADVRLNVSISAKYKAYNELCRPQKRGSRSHVDKIAPGQSLSPPQQGPQLSAQQTTPSKRRIIARPLEASPWKSPLPKAMSPTPQAIRRRLGPTPQKDGQILGLFDSLGTGTPSKGRRALANIEANVAATPSKEHIDSTMEETERIRLGRTPTSNGKRYMLDVFATPEKRKRDEPAQTPSGVRGVNSTPQFLRRSNVLFARPLDTIGEAVNETIDQSQQPPFKKRSLCRSLSSIIRGLRAQEADKADEDLELLRELEGGSVDAAPAPKKQPWPTHQDKMVMETQVEMPLGPDAAPVSEDELSDSDITGALDANGQPRKIWKKKGLKRQTKRVIMRPVLRQVKPSEVAATDLMDFSSVKDDKSDAELDKGSGESDFSDSDEDARRESAKKSLTMTKKEVQEKEIRKEEPKKRKVSAAAHANYCRLKIKNKNSKGKGRGRFGRR</sequence>
<dbReference type="Pfam" id="PF11719">
    <property type="entry name" value="Drc1-Sld2"/>
    <property type="match status" value="1"/>
</dbReference>
<feature type="region of interest" description="Disordered" evidence="9">
    <location>
        <begin position="201"/>
        <end position="220"/>
    </location>
</feature>
<dbReference type="Proteomes" id="UP000243797">
    <property type="component" value="Unassembled WGS sequence"/>
</dbReference>
<feature type="region of interest" description="Disordered" evidence="9">
    <location>
        <begin position="55"/>
        <end position="92"/>
    </location>
</feature>
<name>A0A2K1QQZ8_9PEZI</name>
<evidence type="ECO:0000256" key="5">
    <source>
        <dbReference type="ARBA" id="ARBA00023242"/>
    </source>
</evidence>
<dbReference type="GO" id="GO:0003697">
    <property type="term" value="F:single-stranded DNA binding"/>
    <property type="evidence" value="ECO:0007669"/>
    <property type="project" value="TreeGrafter"/>
</dbReference>
<feature type="compositionally biased region" description="Basic residues" evidence="9">
    <location>
        <begin position="457"/>
        <end position="475"/>
    </location>
</feature>
<comment type="caution">
    <text evidence="10">The sequence shown here is derived from an EMBL/GenBank/DDBJ whole genome shotgun (WGS) entry which is preliminary data.</text>
</comment>
<keyword evidence="6 8" id="KW-0131">Cell cycle</keyword>
<evidence type="ECO:0000256" key="7">
    <source>
        <dbReference type="ARBA" id="ARBA00025253"/>
    </source>
</evidence>
<dbReference type="InParanoid" id="A0A2K1QQZ8"/>
<dbReference type="PANTHER" id="PTHR28124:SF1">
    <property type="entry name" value="DNA REPLICATION REGULATOR SLD2"/>
    <property type="match status" value="1"/>
</dbReference>
<dbReference type="OrthoDB" id="8775810at2759"/>
<accession>A0A2K1QQZ8</accession>
<feature type="compositionally biased region" description="Polar residues" evidence="9">
    <location>
        <begin position="210"/>
        <end position="220"/>
    </location>
</feature>
<feature type="region of interest" description="Disordered" evidence="9">
    <location>
        <begin position="382"/>
        <end position="475"/>
    </location>
</feature>
<evidence type="ECO:0000313" key="11">
    <source>
        <dbReference type="Proteomes" id="UP000243797"/>
    </source>
</evidence>
<dbReference type="InterPro" id="IPR021110">
    <property type="entry name" value="DNA_rep_checkpnt_protein"/>
</dbReference>
<evidence type="ECO:0000256" key="1">
    <source>
        <dbReference type="ARBA" id="ARBA00004123"/>
    </source>
</evidence>
<evidence type="ECO:0000256" key="9">
    <source>
        <dbReference type="SAM" id="MobiDB-lite"/>
    </source>
</evidence>
<feature type="compositionally biased region" description="Basic and acidic residues" evidence="9">
    <location>
        <begin position="414"/>
        <end position="442"/>
    </location>
</feature>